<comment type="caution">
    <text evidence="1">The sequence shown here is derived from an EMBL/GenBank/DDBJ whole genome shotgun (WGS) entry which is preliminary data.</text>
</comment>
<organism evidence="1 2">
    <name type="scientific">Bordetella genomosp. 1</name>
    <dbReference type="NCBI Taxonomy" id="1395607"/>
    <lineage>
        <taxon>Bacteria</taxon>
        <taxon>Pseudomonadati</taxon>
        <taxon>Pseudomonadota</taxon>
        <taxon>Betaproteobacteria</taxon>
        <taxon>Burkholderiales</taxon>
        <taxon>Alcaligenaceae</taxon>
        <taxon>Bordetella</taxon>
    </lineage>
</organism>
<dbReference type="OrthoDB" id="8659293at2"/>
<evidence type="ECO:0008006" key="3">
    <source>
        <dbReference type="Google" id="ProtNLM"/>
    </source>
</evidence>
<evidence type="ECO:0000313" key="1">
    <source>
        <dbReference type="EMBL" id="OZI36273.1"/>
    </source>
</evidence>
<accession>A0A261SIV8</accession>
<evidence type="ECO:0000313" key="2">
    <source>
        <dbReference type="Proteomes" id="UP000217005"/>
    </source>
</evidence>
<dbReference type="InterPro" id="IPR043019">
    <property type="entry name" value="GrlR_sf"/>
</dbReference>
<dbReference type="Gene3D" id="2.40.128.380">
    <property type="entry name" value="T3SS negative regulator GrlR"/>
    <property type="match status" value="1"/>
</dbReference>
<dbReference type="Proteomes" id="UP000217005">
    <property type="component" value="Unassembled WGS sequence"/>
</dbReference>
<sequence>MAVQCTKEKSMLKDGFYKVAFSAALPGAGGVVVLDKGVIRGGDDQMIYSGSYRQSDPASAEKIAITATLSVRPYTKNAQSVFGPGVEFFTLDLAGTATAGTFNLAGPAPNRGPAIVIQGNFVAPLQF</sequence>
<name>A0A261SIV8_9BORD</name>
<gene>
    <name evidence="1" type="ORF">CEG14_14770</name>
</gene>
<protein>
    <recommendedName>
        <fullName evidence="3">Type III secretion system (T3SS) negative regulator GrlR</fullName>
    </recommendedName>
</protein>
<dbReference type="AlphaFoldDB" id="A0A261SIV8"/>
<dbReference type="EMBL" id="NEVL01000003">
    <property type="protein sequence ID" value="OZI36273.1"/>
    <property type="molecule type" value="Genomic_DNA"/>
</dbReference>
<reference evidence="1 2" key="1">
    <citation type="submission" date="2017-05" db="EMBL/GenBank/DDBJ databases">
        <title>Complete and WGS of Bordetella genogroups.</title>
        <authorList>
            <person name="Spilker T."/>
            <person name="LiPuma J."/>
        </authorList>
    </citation>
    <scope>NUCLEOTIDE SEQUENCE [LARGE SCALE GENOMIC DNA]</scope>
    <source>
        <strain evidence="1 2">AU17610</strain>
    </source>
</reference>
<proteinExistence type="predicted"/>